<dbReference type="SUPFAM" id="SSF51182">
    <property type="entry name" value="RmlC-like cupins"/>
    <property type="match status" value="1"/>
</dbReference>
<evidence type="ECO:0000313" key="3">
    <source>
        <dbReference type="Proteomes" id="UP000006860"/>
    </source>
</evidence>
<accession>F0SIB0</accession>
<protein>
    <submittedName>
        <fullName evidence="2">Cupin 2 conserved barrel domain protein</fullName>
    </submittedName>
</protein>
<dbReference type="EMBL" id="CP002546">
    <property type="protein sequence ID" value="ADY58499.1"/>
    <property type="molecule type" value="Genomic_DNA"/>
</dbReference>
<name>F0SIB0_RUBBR</name>
<dbReference type="Gene3D" id="2.60.120.10">
    <property type="entry name" value="Jelly Rolls"/>
    <property type="match status" value="1"/>
</dbReference>
<dbReference type="PANTHER" id="PTHR37694:SF1">
    <property type="entry name" value="SLR8022 PROTEIN"/>
    <property type="match status" value="1"/>
</dbReference>
<dbReference type="STRING" id="756272.Plabr_0876"/>
<dbReference type="AlphaFoldDB" id="F0SIB0"/>
<dbReference type="eggNOG" id="COG1917">
    <property type="taxonomic scope" value="Bacteria"/>
</dbReference>
<dbReference type="InterPro" id="IPR011051">
    <property type="entry name" value="RmlC_Cupin_sf"/>
</dbReference>
<dbReference type="PANTHER" id="PTHR37694">
    <property type="entry name" value="SLR8022 PROTEIN"/>
    <property type="match status" value="1"/>
</dbReference>
<dbReference type="RefSeq" id="WP_013627239.1">
    <property type="nucleotide sequence ID" value="NC_015174.1"/>
</dbReference>
<dbReference type="HOGENOM" id="CLU_143539_0_0_0"/>
<reference evidence="3" key="1">
    <citation type="submission" date="2011-02" db="EMBL/GenBank/DDBJ databases">
        <title>The complete genome of Planctomyces brasiliensis DSM 5305.</title>
        <authorList>
            <person name="Lucas S."/>
            <person name="Copeland A."/>
            <person name="Lapidus A."/>
            <person name="Bruce D."/>
            <person name="Goodwin L."/>
            <person name="Pitluck S."/>
            <person name="Kyrpides N."/>
            <person name="Mavromatis K."/>
            <person name="Pagani I."/>
            <person name="Ivanova N."/>
            <person name="Ovchinnikova G."/>
            <person name="Lu M."/>
            <person name="Detter J.C."/>
            <person name="Han C."/>
            <person name="Land M."/>
            <person name="Hauser L."/>
            <person name="Markowitz V."/>
            <person name="Cheng J.-F."/>
            <person name="Hugenholtz P."/>
            <person name="Woyke T."/>
            <person name="Wu D."/>
            <person name="Tindall B."/>
            <person name="Pomrenke H.G."/>
            <person name="Brambilla E."/>
            <person name="Klenk H.-P."/>
            <person name="Eisen J.A."/>
        </authorList>
    </citation>
    <scope>NUCLEOTIDE SEQUENCE [LARGE SCALE GENOMIC DNA]</scope>
    <source>
        <strain evidence="3">ATCC 49424 / DSM 5305 / JCM 21570 / NBRC 103401 / IFAM 1448</strain>
    </source>
</reference>
<organism evidence="2 3">
    <name type="scientific">Rubinisphaera brasiliensis (strain ATCC 49424 / DSM 5305 / JCM 21570 / IAM 15109 / NBRC 103401 / IFAM 1448)</name>
    <name type="common">Planctomyces brasiliensis</name>
    <dbReference type="NCBI Taxonomy" id="756272"/>
    <lineage>
        <taxon>Bacteria</taxon>
        <taxon>Pseudomonadati</taxon>
        <taxon>Planctomycetota</taxon>
        <taxon>Planctomycetia</taxon>
        <taxon>Planctomycetales</taxon>
        <taxon>Planctomycetaceae</taxon>
        <taxon>Rubinisphaera</taxon>
    </lineage>
</organism>
<evidence type="ECO:0000259" key="1">
    <source>
        <dbReference type="Pfam" id="PF07883"/>
    </source>
</evidence>
<dbReference type="Proteomes" id="UP000006860">
    <property type="component" value="Chromosome"/>
</dbReference>
<dbReference type="InterPro" id="IPR014710">
    <property type="entry name" value="RmlC-like_jellyroll"/>
</dbReference>
<sequence length="108" mass="11566">MANPHAEYGDVIDVGPLGTALASSTTQTLLKTDQLQLVRMVMPQGKEIAEHKAPGPITVQCLEGKIAFTTLGKTQELIAGQMLCLPAEEPHALKCLEEASFLLTLLKP</sequence>
<keyword evidence="3" id="KW-1185">Reference proteome</keyword>
<dbReference type="InterPro" id="IPR013096">
    <property type="entry name" value="Cupin_2"/>
</dbReference>
<feature type="domain" description="Cupin type-2" evidence="1">
    <location>
        <begin position="39"/>
        <end position="99"/>
    </location>
</feature>
<evidence type="ECO:0000313" key="2">
    <source>
        <dbReference type="EMBL" id="ADY58499.1"/>
    </source>
</evidence>
<dbReference type="CDD" id="cd02230">
    <property type="entry name" value="cupin_HP0902-like"/>
    <property type="match status" value="1"/>
</dbReference>
<dbReference type="OrthoDB" id="8265259at2"/>
<dbReference type="KEGG" id="pbs:Plabr_0876"/>
<dbReference type="Pfam" id="PF07883">
    <property type="entry name" value="Cupin_2"/>
    <property type="match status" value="1"/>
</dbReference>
<proteinExistence type="predicted"/>
<gene>
    <name evidence="2" type="ordered locus">Plabr_0876</name>
</gene>